<name>A0A2P7YCD2_9PEZI</name>
<dbReference type="GO" id="GO:0008374">
    <property type="term" value="F:O-acyltransferase activity"/>
    <property type="evidence" value="ECO:0007669"/>
    <property type="project" value="TreeGrafter"/>
</dbReference>
<dbReference type="InterPro" id="IPR001451">
    <property type="entry name" value="Hexapep"/>
</dbReference>
<dbReference type="InterPro" id="IPR051159">
    <property type="entry name" value="Hexapeptide_acetyltransf"/>
</dbReference>
<dbReference type="PANTHER" id="PTHR23416:SF23">
    <property type="entry name" value="ACETYLTRANSFERASE C18B11.09C-RELATED"/>
    <property type="match status" value="1"/>
</dbReference>
<dbReference type="Pfam" id="PF12464">
    <property type="entry name" value="Mac"/>
    <property type="match status" value="1"/>
</dbReference>
<evidence type="ECO:0000259" key="4">
    <source>
        <dbReference type="SMART" id="SM01266"/>
    </source>
</evidence>
<dbReference type="GO" id="GO:0016407">
    <property type="term" value="F:acetyltransferase activity"/>
    <property type="evidence" value="ECO:0007669"/>
    <property type="project" value="InterPro"/>
</dbReference>
<gene>
    <name evidence="5" type="ORF">B9Z65_7511</name>
</gene>
<evidence type="ECO:0000256" key="1">
    <source>
        <dbReference type="ARBA" id="ARBA00007274"/>
    </source>
</evidence>
<dbReference type="Pfam" id="PF00132">
    <property type="entry name" value="Hexapep"/>
    <property type="match status" value="1"/>
</dbReference>
<organism evidence="5 6">
    <name type="scientific">Elsinoe australis</name>
    <dbReference type="NCBI Taxonomy" id="40998"/>
    <lineage>
        <taxon>Eukaryota</taxon>
        <taxon>Fungi</taxon>
        <taxon>Dikarya</taxon>
        <taxon>Ascomycota</taxon>
        <taxon>Pezizomycotina</taxon>
        <taxon>Dothideomycetes</taxon>
        <taxon>Dothideomycetidae</taxon>
        <taxon>Myriangiales</taxon>
        <taxon>Elsinoaceae</taxon>
        <taxon>Elsinoe</taxon>
    </lineage>
</organism>
<dbReference type="STRING" id="40998.A0A2P7YCD2"/>
<evidence type="ECO:0000256" key="2">
    <source>
        <dbReference type="ARBA" id="ARBA00022679"/>
    </source>
</evidence>
<dbReference type="EMBL" id="NHZQ01000448">
    <property type="protein sequence ID" value="PSK33624.1"/>
    <property type="molecule type" value="Genomic_DNA"/>
</dbReference>
<proteinExistence type="inferred from homology"/>
<dbReference type="CDD" id="cd03357">
    <property type="entry name" value="LbH_MAT_GAT"/>
    <property type="match status" value="1"/>
</dbReference>
<evidence type="ECO:0000313" key="5">
    <source>
        <dbReference type="EMBL" id="PSK33624.1"/>
    </source>
</evidence>
<reference evidence="5 6" key="1">
    <citation type="submission" date="2017-05" db="EMBL/GenBank/DDBJ databases">
        <title>Draft genome sequence of Elsinoe australis.</title>
        <authorList>
            <person name="Cheng Q."/>
        </authorList>
    </citation>
    <scope>NUCLEOTIDE SEQUENCE [LARGE SCALE GENOMIC DNA]</scope>
    <source>
        <strain evidence="5 6">NL1</strain>
    </source>
</reference>
<dbReference type="Proteomes" id="UP000243723">
    <property type="component" value="Unassembled WGS sequence"/>
</dbReference>
<comment type="caution">
    <text evidence="5">The sequence shown here is derived from an EMBL/GenBank/DDBJ whole genome shotgun (WGS) entry which is preliminary data.</text>
</comment>
<keyword evidence="2" id="KW-0808">Transferase</keyword>
<keyword evidence="3" id="KW-0012">Acyltransferase</keyword>
<dbReference type="SMART" id="SM01266">
    <property type="entry name" value="Mac"/>
    <property type="match status" value="1"/>
</dbReference>
<protein>
    <recommendedName>
        <fullName evidence="4">Maltose/galactoside acetyltransferase domain-containing protein</fullName>
    </recommendedName>
</protein>
<dbReference type="OrthoDB" id="25818at2759"/>
<comment type="similarity">
    <text evidence="1">Belongs to the transferase hexapeptide repeat family.</text>
</comment>
<evidence type="ECO:0000256" key="3">
    <source>
        <dbReference type="ARBA" id="ARBA00023315"/>
    </source>
</evidence>
<dbReference type="InterPro" id="IPR024688">
    <property type="entry name" value="Mac_dom"/>
</dbReference>
<dbReference type="InterPro" id="IPR011004">
    <property type="entry name" value="Trimer_LpxA-like_sf"/>
</dbReference>
<dbReference type="SUPFAM" id="SSF51161">
    <property type="entry name" value="Trimeric LpxA-like enzymes"/>
    <property type="match status" value="1"/>
</dbReference>
<dbReference type="PANTHER" id="PTHR23416">
    <property type="entry name" value="SIALIC ACID SYNTHASE-RELATED"/>
    <property type="match status" value="1"/>
</dbReference>
<accession>A0A2P7YCD2</accession>
<dbReference type="AlphaFoldDB" id="A0A2P7YCD2"/>
<evidence type="ECO:0000313" key="6">
    <source>
        <dbReference type="Proteomes" id="UP000243723"/>
    </source>
</evidence>
<feature type="domain" description="Maltose/galactoside acetyltransferase" evidence="4">
    <location>
        <begin position="26"/>
        <end position="86"/>
    </location>
</feature>
<dbReference type="FunFam" id="2.160.10.10:FF:000025">
    <property type="entry name" value="Hexapeptide-repeat containing-acetyltransferase"/>
    <property type="match status" value="1"/>
</dbReference>
<dbReference type="Gene3D" id="2.160.10.10">
    <property type="entry name" value="Hexapeptide repeat proteins"/>
    <property type="match status" value="1"/>
</dbReference>
<sequence>MAATHKNPDELGKARELNHIPWCEEYEKMISGMLYDSFTPELNAARFKARKWCHNYNTTFPDVSNFEDLAQARGAMLKEILGSVADEEAFIEPPFVVDYGCNLKLGKRFYANFNFTVLDCGIVTIGDRVMLGPHVSIFAATHEVEVESRRQNIEYTKPVTIGDDVWIGGHTVILPGVTIGEGCTVAASSVVTKDVPPWSVVMGSPARVVKKVPRAPQEGSRALQAEGS</sequence>
<keyword evidence="6" id="KW-1185">Reference proteome</keyword>